<dbReference type="InterPro" id="IPR050570">
    <property type="entry name" value="Cell_wall_metabolism_enzyme"/>
</dbReference>
<dbReference type="Pfam" id="PF19425">
    <property type="entry name" value="Csd3_N2"/>
    <property type="match status" value="1"/>
</dbReference>
<dbReference type="InterPro" id="IPR045834">
    <property type="entry name" value="Csd3_N2"/>
</dbReference>
<protein>
    <recommendedName>
        <fullName evidence="14">LysM domain-containing protein</fullName>
    </recommendedName>
</protein>
<reference evidence="13" key="1">
    <citation type="submission" date="2018-05" db="EMBL/GenBank/DDBJ databases">
        <authorList>
            <person name="Lanie J.A."/>
            <person name="Ng W.-L."/>
            <person name="Kazmierczak K.M."/>
            <person name="Andrzejewski T.M."/>
            <person name="Davidsen T.M."/>
            <person name="Wayne K.J."/>
            <person name="Tettelin H."/>
            <person name="Glass J.I."/>
            <person name="Rusch D."/>
            <person name="Podicherti R."/>
            <person name="Tsui H.-C.T."/>
            <person name="Winkler M.E."/>
        </authorList>
    </citation>
    <scope>NUCLEOTIDE SEQUENCE</scope>
</reference>
<organism evidence="13">
    <name type="scientific">marine metagenome</name>
    <dbReference type="NCBI Taxonomy" id="408172"/>
    <lineage>
        <taxon>unclassified sequences</taxon>
        <taxon>metagenomes</taxon>
        <taxon>ecological metagenomes</taxon>
    </lineage>
</organism>
<feature type="domain" description="Csd3-like second N-terminal" evidence="12">
    <location>
        <begin position="275"/>
        <end position="394"/>
    </location>
</feature>
<dbReference type="GO" id="GO:0030313">
    <property type="term" value="C:cell envelope"/>
    <property type="evidence" value="ECO:0007669"/>
    <property type="project" value="UniProtKB-SubCell"/>
</dbReference>
<dbReference type="PANTHER" id="PTHR21666:SF288">
    <property type="entry name" value="CELL DIVISION PROTEIN YTFB"/>
    <property type="match status" value="1"/>
</dbReference>
<evidence type="ECO:0000256" key="3">
    <source>
        <dbReference type="ARBA" id="ARBA00022670"/>
    </source>
</evidence>
<gene>
    <name evidence="13" type="ORF">METZ01_LOCUS116971</name>
</gene>
<evidence type="ECO:0000256" key="1">
    <source>
        <dbReference type="ARBA" id="ARBA00001947"/>
    </source>
</evidence>
<keyword evidence="9" id="KW-0812">Transmembrane</keyword>
<evidence type="ECO:0000313" key="13">
    <source>
        <dbReference type="EMBL" id="SVA64117.1"/>
    </source>
</evidence>
<evidence type="ECO:0000259" key="11">
    <source>
        <dbReference type="Pfam" id="PF04225"/>
    </source>
</evidence>
<evidence type="ECO:0000256" key="5">
    <source>
        <dbReference type="ARBA" id="ARBA00022801"/>
    </source>
</evidence>
<dbReference type="SUPFAM" id="SSF51261">
    <property type="entry name" value="Duplicated hybrid motif"/>
    <property type="match status" value="1"/>
</dbReference>
<dbReference type="GO" id="GO:0046872">
    <property type="term" value="F:metal ion binding"/>
    <property type="evidence" value="ECO:0007669"/>
    <property type="project" value="UniProtKB-KW"/>
</dbReference>
<dbReference type="Pfam" id="PF04225">
    <property type="entry name" value="LysM_OapA"/>
    <property type="match status" value="1"/>
</dbReference>
<dbReference type="Pfam" id="PF01551">
    <property type="entry name" value="Peptidase_M23"/>
    <property type="match status" value="1"/>
</dbReference>
<feature type="domain" description="M23ase beta-sheet core" evidence="10">
    <location>
        <begin position="409"/>
        <end position="505"/>
    </location>
</feature>
<keyword evidence="4" id="KW-0479">Metal-binding</keyword>
<dbReference type="Gene3D" id="3.10.450.350">
    <property type="match status" value="2"/>
</dbReference>
<evidence type="ECO:0000259" key="12">
    <source>
        <dbReference type="Pfam" id="PF19425"/>
    </source>
</evidence>
<evidence type="ECO:0000256" key="8">
    <source>
        <dbReference type="SAM" id="MobiDB-lite"/>
    </source>
</evidence>
<evidence type="ECO:0008006" key="14">
    <source>
        <dbReference type="Google" id="ProtNLM"/>
    </source>
</evidence>
<keyword evidence="5" id="KW-0378">Hydrolase</keyword>
<dbReference type="Gene3D" id="2.70.70.10">
    <property type="entry name" value="Glucose Permease (Domain IIA)"/>
    <property type="match status" value="1"/>
</dbReference>
<dbReference type="InterPro" id="IPR011055">
    <property type="entry name" value="Dup_hybrid_motif"/>
</dbReference>
<keyword evidence="7" id="KW-0482">Metalloprotease</keyword>
<keyword evidence="3" id="KW-0645">Protease</keyword>
<dbReference type="InterPro" id="IPR016047">
    <property type="entry name" value="M23ase_b-sheet_dom"/>
</dbReference>
<keyword evidence="9" id="KW-0472">Membrane</keyword>
<dbReference type="EMBL" id="UINC01015182">
    <property type="protein sequence ID" value="SVA64117.1"/>
    <property type="molecule type" value="Genomic_DNA"/>
</dbReference>
<keyword evidence="9" id="KW-1133">Transmembrane helix</keyword>
<feature type="region of interest" description="Disordered" evidence="8">
    <location>
        <begin position="112"/>
        <end position="131"/>
    </location>
</feature>
<dbReference type="AlphaFoldDB" id="A0A381XIW3"/>
<sequence>MPKPRSLYNSDLRYLLSASPQRSARGVLGHTHWIAGLAVLIGIGIWLGSRPDASIEPTIKDEGHKESLKSQIIQVLETRKQTLESGANPAPMDSLRDQRKPGTTIEFTEFPVREPDHPAEQSTQSPPPTQVSVRPELTFDFRASHPIPGSPTEPGIKAVVVVPLQPVPPEPSPAVDAPPAPVKNWTELEIRSGDSLARIFKRLGLDPAEAIRIAKQPEGNALSQLRTGPHLRILIGDDGGLAELLYQRSLQQVLRVWQDNGTYQFETTRRAFDVKQREVTGTITSSLYESGLRNGLSDQILHKLASIFSWQIDFASDVQPGDQYSVIYEERFLNSQKISTGPILAVDLILSGKSYQAIRHLDRSGKARYYSPDGTSLTGVFLRSPTRTGRITSGYSLRRYHPILKSWRPHRALDYKGRTGDPVLATADGKVIFSGNKGAYGKTVILKHGGKYRTLYAHLSSYGRKIRAGQWVKQGQVIGRIGSTGLSTGPHLHYELRIDNKPINPLKAKLPRAAPVAKVERTAFRSRAQALSERLDLLTGA</sequence>
<dbReference type="GO" id="GO:0042834">
    <property type="term" value="F:peptidoglycan binding"/>
    <property type="evidence" value="ECO:0007669"/>
    <property type="project" value="InterPro"/>
</dbReference>
<dbReference type="InterPro" id="IPR007340">
    <property type="entry name" value="LysM_Opacity-associatedA"/>
</dbReference>
<dbReference type="GO" id="GO:0006508">
    <property type="term" value="P:proteolysis"/>
    <property type="evidence" value="ECO:0007669"/>
    <property type="project" value="UniProtKB-KW"/>
</dbReference>
<evidence type="ECO:0000256" key="6">
    <source>
        <dbReference type="ARBA" id="ARBA00022833"/>
    </source>
</evidence>
<evidence type="ECO:0000256" key="2">
    <source>
        <dbReference type="ARBA" id="ARBA00004196"/>
    </source>
</evidence>
<name>A0A381XIW3_9ZZZZ</name>
<evidence type="ECO:0000256" key="9">
    <source>
        <dbReference type="SAM" id="Phobius"/>
    </source>
</evidence>
<proteinExistence type="predicted"/>
<keyword evidence="6" id="KW-0862">Zinc</keyword>
<dbReference type="CDD" id="cd12797">
    <property type="entry name" value="M23_peptidase"/>
    <property type="match status" value="1"/>
</dbReference>
<feature type="domain" description="Opacity-associated protein A LysM-like" evidence="11">
    <location>
        <begin position="184"/>
        <end position="265"/>
    </location>
</feature>
<comment type="cofactor">
    <cofactor evidence="1">
        <name>Zn(2+)</name>
        <dbReference type="ChEBI" id="CHEBI:29105"/>
    </cofactor>
</comment>
<evidence type="ECO:0000259" key="10">
    <source>
        <dbReference type="Pfam" id="PF01551"/>
    </source>
</evidence>
<evidence type="ECO:0000256" key="4">
    <source>
        <dbReference type="ARBA" id="ARBA00022723"/>
    </source>
</evidence>
<dbReference type="GO" id="GO:0004222">
    <property type="term" value="F:metalloendopeptidase activity"/>
    <property type="evidence" value="ECO:0007669"/>
    <property type="project" value="TreeGrafter"/>
</dbReference>
<feature type="transmembrane region" description="Helical" evidence="9">
    <location>
        <begin position="27"/>
        <end position="47"/>
    </location>
</feature>
<dbReference type="PANTHER" id="PTHR21666">
    <property type="entry name" value="PEPTIDASE-RELATED"/>
    <property type="match status" value="1"/>
</dbReference>
<comment type="subcellular location">
    <subcellularLocation>
        <location evidence="2">Cell envelope</location>
    </subcellularLocation>
</comment>
<evidence type="ECO:0000256" key="7">
    <source>
        <dbReference type="ARBA" id="ARBA00023049"/>
    </source>
</evidence>
<accession>A0A381XIW3</accession>